<comment type="caution">
    <text evidence="1">The sequence shown here is derived from an EMBL/GenBank/DDBJ whole genome shotgun (WGS) entry which is preliminary data.</text>
</comment>
<reference evidence="1 2" key="1">
    <citation type="submission" date="2019-01" db="EMBL/GenBank/DDBJ databases">
        <title>Sequencing of cultivated peanut Arachis hypogaea provides insights into genome evolution and oil improvement.</title>
        <authorList>
            <person name="Chen X."/>
        </authorList>
    </citation>
    <scope>NUCLEOTIDE SEQUENCE [LARGE SCALE GENOMIC DNA]</scope>
    <source>
        <strain evidence="2">cv. Fuhuasheng</strain>
        <tissue evidence="1">Leaves</tissue>
    </source>
</reference>
<protein>
    <recommendedName>
        <fullName evidence="3">Protein FAR1-RELATED SEQUENCE</fullName>
    </recommendedName>
</protein>
<evidence type="ECO:0008006" key="3">
    <source>
        <dbReference type="Google" id="ProtNLM"/>
    </source>
</evidence>
<dbReference type="EMBL" id="SDMP01000013">
    <property type="protein sequence ID" value="RYR20760.1"/>
    <property type="molecule type" value="Genomic_DNA"/>
</dbReference>
<dbReference type="Proteomes" id="UP000289738">
    <property type="component" value="Chromosome B03"/>
</dbReference>
<gene>
    <name evidence="1" type="ORF">Ahy_B03g065989</name>
</gene>
<proteinExistence type="predicted"/>
<name>A0A445A2U2_ARAHY</name>
<evidence type="ECO:0000313" key="1">
    <source>
        <dbReference type="EMBL" id="RYR20760.1"/>
    </source>
</evidence>
<evidence type="ECO:0000313" key="2">
    <source>
        <dbReference type="Proteomes" id="UP000289738"/>
    </source>
</evidence>
<organism evidence="1 2">
    <name type="scientific">Arachis hypogaea</name>
    <name type="common">Peanut</name>
    <dbReference type="NCBI Taxonomy" id="3818"/>
    <lineage>
        <taxon>Eukaryota</taxon>
        <taxon>Viridiplantae</taxon>
        <taxon>Streptophyta</taxon>
        <taxon>Embryophyta</taxon>
        <taxon>Tracheophyta</taxon>
        <taxon>Spermatophyta</taxon>
        <taxon>Magnoliopsida</taxon>
        <taxon>eudicotyledons</taxon>
        <taxon>Gunneridae</taxon>
        <taxon>Pentapetalae</taxon>
        <taxon>rosids</taxon>
        <taxon>fabids</taxon>
        <taxon>Fabales</taxon>
        <taxon>Fabaceae</taxon>
        <taxon>Papilionoideae</taxon>
        <taxon>50 kb inversion clade</taxon>
        <taxon>dalbergioids sensu lato</taxon>
        <taxon>Dalbergieae</taxon>
        <taxon>Pterocarpus clade</taxon>
        <taxon>Arachis</taxon>
    </lineage>
</organism>
<sequence>METLGIPCDHIIAVFLHLDITEMSASVVFERWSKDACSRVRAFMKKGSFCWDSMVTCRNWILNDLYRELCVLASTQMDDFVDKGKRLSASGEGADPLVSFTIEDYIRDPQFLRHHKRRKFGVGRQPSTKGVKRCGICRAAKEVSVTKIMIIRNVKATYLRHQIALEGATHGHPVDDPNGRGLTTVIYTSIKS</sequence>
<accession>A0A445A2U2</accession>
<keyword evidence="2" id="KW-1185">Reference proteome</keyword>
<dbReference type="AlphaFoldDB" id="A0A445A2U2"/>